<dbReference type="SUPFAM" id="SSF109854">
    <property type="entry name" value="DinB/YfiT-like putative metalloenzymes"/>
    <property type="match status" value="1"/>
</dbReference>
<dbReference type="InterPro" id="IPR034660">
    <property type="entry name" value="DinB/YfiT-like"/>
</dbReference>
<reference evidence="1 2" key="1">
    <citation type="submission" date="2019-12" db="EMBL/GenBank/DDBJ databases">
        <title>Genomic-based taxomic classification of the family Erythrobacteraceae.</title>
        <authorList>
            <person name="Xu L."/>
        </authorList>
    </citation>
    <scope>NUCLEOTIDE SEQUENCE [LARGE SCALE GENOMIC DNA]</scope>
    <source>
        <strain evidence="1 2">DSM 16225</strain>
    </source>
</reference>
<gene>
    <name evidence="1" type="ORF">GRI42_11590</name>
</gene>
<dbReference type="Proteomes" id="UP000444185">
    <property type="component" value="Unassembled WGS sequence"/>
</dbReference>
<dbReference type="InterPro" id="IPR018531">
    <property type="entry name" value="DUF1993"/>
</dbReference>
<accession>A0A844Y139</accession>
<dbReference type="Pfam" id="PF09351">
    <property type="entry name" value="DUF1993"/>
    <property type="match status" value="1"/>
</dbReference>
<keyword evidence="2" id="KW-1185">Reference proteome</keyword>
<dbReference type="EMBL" id="WTYF01000004">
    <property type="protein sequence ID" value="MXO51945.1"/>
    <property type="molecule type" value="Genomic_DNA"/>
</dbReference>
<dbReference type="RefSeq" id="WP_160608633.1">
    <property type="nucleotide sequence ID" value="NZ_WTYF01000004.1"/>
</dbReference>
<dbReference type="AlphaFoldDB" id="A0A844Y139"/>
<organism evidence="1 2">
    <name type="scientific">Qipengyuania gaetbuli</name>
    <dbReference type="NCBI Taxonomy" id="266952"/>
    <lineage>
        <taxon>Bacteria</taxon>
        <taxon>Pseudomonadati</taxon>
        <taxon>Pseudomonadota</taxon>
        <taxon>Alphaproteobacteria</taxon>
        <taxon>Sphingomonadales</taxon>
        <taxon>Erythrobacteraceae</taxon>
        <taxon>Qipengyuania</taxon>
    </lineage>
</organism>
<evidence type="ECO:0000313" key="1">
    <source>
        <dbReference type="EMBL" id="MXO51945.1"/>
    </source>
</evidence>
<comment type="caution">
    <text evidence="1">The sequence shown here is derived from an EMBL/GenBank/DDBJ whole genome shotgun (WGS) entry which is preliminary data.</text>
</comment>
<protein>
    <submittedName>
        <fullName evidence="1">DUF1993 family protein</fullName>
    </submittedName>
</protein>
<dbReference type="OrthoDB" id="338237at2"/>
<dbReference type="Gene3D" id="1.20.120.450">
    <property type="entry name" value="dinb family like domain"/>
    <property type="match status" value="1"/>
</dbReference>
<evidence type="ECO:0000313" key="2">
    <source>
        <dbReference type="Proteomes" id="UP000444185"/>
    </source>
</evidence>
<proteinExistence type="predicted"/>
<dbReference type="PANTHER" id="PTHR36922:SF1">
    <property type="entry name" value="DUF1993 DOMAIN-CONTAINING PROTEIN"/>
    <property type="match status" value="1"/>
</dbReference>
<sequence>MSYSSAAIATFGNILGTLDHLAAKAQKAGVSDERLVVGRLAEDMLPLESQFRIAVNQVYMALGRVWGMDIPHEETALASFDEVRAMLAKAREYVASAGEREAAAHDAEIDMTLPNGMRFVMAAHEYLRDWTMPNFYFHAATAYAILRKEGVGLGKIDFVGFLARYARPAG</sequence>
<dbReference type="PANTHER" id="PTHR36922">
    <property type="entry name" value="BLL2446 PROTEIN"/>
    <property type="match status" value="1"/>
</dbReference>
<name>A0A844Y139_9SPHN</name>